<dbReference type="EMBL" id="KK852854">
    <property type="protein sequence ID" value="KDR15017.1"/>
    <property type="molecule type" value="Genomic_DNA"/>
</dbReference>
<gene>
    <name evidence="4" type="ORF">L798_10710</name>
</gene>
<dbReference type="PANTHER" id="PTHR42980:SF1">
    <property type="entry name" value="2-OXOISOVALERATE DEHYDROGENASE SUBUNIT BETA, MITOCHONDRIAL"/>
    <property type="match status" value="1"/>
</dbReference>
<dbReference type="Pfam" id="PF02780">
    <property type="entry name" value="Transketolase_C"/>
    <property type="match status" value="1"/>
</dbReference>
<proteinExistence type="predicted"/>
<dbReference type="SUPFAM" id="SSF52922">
    <property type="entry name" value="TK C-terminal domain-like"/>
    <property type="match status" value="1"/>
</dbReference>
<dbReference type="GO" id="GO:0016491">
    <property type="term" value="F:oxidoreductase activity"/>
    <property type="evidence" value="ECO:0007669"/>
    <property type="project" value="UniProtKB-KW"/>
</dbReference>
<comment type="cofactor">
    <cofactor evidence="1">
        <name>thiamine diphosphate</name>
        <dbReference type="ChEBI" id="CHEBI:58937"/>
    </cofactor>
</comment>
<organism evidence="4 5">
    <name type="scientific">Zootermopsis nevadensis</name>
    <name type="common">Dampwood termite</name>
    <dbReference type="NCBI Taxonomy" id="136037"/>
    <lineage>
        <taxon>Eukaryota</taxon>
        <taxon>Metazoa</taxon>
        <taxon>Ecdysozoa</taxon>
        <taxon>Arthropoda</taxon>
        <taxon>Hexapoda</taxon>
        <taxon>Insecta</taxon>
        <taxon>Pterygota</taxon>
        <taxon>Neoptera</taxon>
        <taxon>Polyneoptera</taxon>
        <taxon>Dictyoptera</taxon>
        <taxon>Blattodea</taxon>
        <taxon>Blattoidea</taxon>
        <taxon>Termitoidae</taxon>
        <taxon>Termopsidae</taxon>
        <taxon>Zootermopsis</taxon>
    </lineage>
</organism>
<dbReference type="InterPro" id="IPR009014">
    <property type="entry name" value="Transketo_C/PFOR_II"/>
</dbReference>
<evidence type="ECO:0000256" key="1">
    <source>
        <dbReference type="ARBA" id="ARBA00001964"/>
    </source>
</evidence>
<dbReference type="InParanoid" id="A0A067R971"/>
<evidence type="ECO:0000259" key="3">
    <source>
        <dbReference type="Pfam" id="PF02780"/>
    </source>
</evidence>
<dbReference type="AlphaFoldDB" id="A0A067R971"/>
<feature type="domain" description="Transketolase C-terminal" evidence="3">
    <location>
        <begin position="7"/>
        <end position="57"/>
    </location>
</feature>
<dbReference type="Gene3D" id="3.40.50.920">
    <property type="match status" value="1"/>
</dbReference>
<dbReference type="eggNOG" id="KOG0525">
    <property type="taxonomic scope" value="Eukaryota"/>
</dbReference>
<reference evidence="4 5" key="1">
    <citation type="journal article" date="2014" name="Nat. Commun.">
        <title>Molecular traces of alternative social organization in a termite genome.</title>
        <authorList>
            <person name="Terrapon N."/>
            <person name="Li C."/>
            <person name="Robertson H.M."/>
            <person name="Ji L."/>
            <person name="Meng X."/>
            <person name="Booth W."/>
            <person name="Chen Z."/>
            <person name="Childers C.P."/>
            <person name="Glastad K.M."/>
            <person name="Gokhale K."/>
            <person name="Gowin J."/>
            <person name="Gronenberg W."/>
            <person name="Hermansen R.A."/>
            <person name="Hu H."/>
            <person name="Hunt B.G."/>
            <person name="Huylmans A.K."/>
            <person name="Khalil S.M."/>
            <person name="Mitchell R.D."/>
            <person name="Munoz-Torres M.C."/>
            <person name="Mustard J.A."/>
            <person name="Pan H."/>
            <person name="Reese J.T."/>
            <person name="Scharf M.E."/>
            <person name="Sun F."/>
            <person name="Vogel H."/>
            <person name="Xiao J."/>
            <person name="Yang W."/>
            <person name="Yang Z."/>
            <person name="Yang Z."/>
            <person name="Zhou J."/>
            <person name="Zhu J."/>
            <person name="Brent C.S."/>
            <person name="Elsik C.G."/>
            <person name="Goodisman M.A."/>
            <person name="Liberles D.A."/>
            <person name="Roe R.M."/>
            <person name="Vargo E.L."/>
            <person name="Vilcinskas A."/>
            <person name="Wang J."/>
            <person name="Bornberg-Bauer E."/>
            <person name="Korb J."/>
            <person name="Zhang G."/>
            <person name="Liebig J."/>
        </authorList>
    </citation>
    <scope>NUCLEOTIDE SEQUENCE [LARGE SCALE GENOMIC DNA]</scope>
    <source>
        <tissue evidence="4">Whole organism</tissue>
    </source>
</reference>
<keyword evidence="2" id="KW-0560">Oxidoreductase</keyword>
<evidence type="ECO:0000313" key="5">
    <source>
        <dbReference type="Proteomes" id="UP000027135"/>
    </source>
</evidence>
<dbReference type="GO" id="GO:0007584">
    <property type="term" value="P:response to nutrient"/>
    <property type="evidence" value="ECO:0007669"/>
    <property type="project" value="TreeGrafter"/>
</dbReference>
<dbReference type="STRING" id="136037.A0A067R971"/>
<dbReference type="PANTHER" id="PTHR42980">
    <property type="entry name" value="2-OXOISOVALERATE DEHYDROGENASE SUBUNIT BETA-RELATED"/>
    <property type="match status" value="1"/>
</dbReference>
<evidence type="ECO:0000256" key="2">
    <source>
        <dbReference type="ARBA" id="ARBA00023002"/>
    </source>
</evidence>
<sequence length="59" mass="6327">MVKDQLKVQCEVIDLVTVNPWDMETVCNSVKKTGRAVVAHEAPLTGGFASEIAAVIQVS</sequence>
<evidence type="ECO:0000313" key="4">
    <source>
        <dbReference type="EMBL" id="KDR15017.1"/>
    </source>
</evidence>
<name>A0A067R971_ZOONE</name>
<dbReference type="Proteomes" id="UP000027135">
    <property type="component" value="Unassembled WGS sequence"/>
</dbReference>
<dbReference type="InterPro" id="IPR033248">
    <property type="entry name" value="Transketolase_C"/>
</dbReference>
<dbReference type="GO" id="GO:0009083">
    <property type="term" value="P:branched-chain amino acid catabolic process"/>
    <property type="evidence" value="ECO:0007669"/>
    <property type="project" value="TreeGrafter"/>
</dbReference>
<protein>
    <submittedName>
        <fullName evidence="4">2-oxoisovalerate dehydrogenase subunit beta, mitochondrial</fullName>
    </submittedName>
</protein>
<keyword evidence="5" id="KW-1185">Reference proteome</keyword>
<accession>A0A067R971</accession>